<evidence type="ECO:0000313" key="3">
    <source>
        <dbReference type="EMBL" id="CZR66156.1"/>
    </source>
</evidence>
<dbReference type="EMBL" id="FJOG01000035">
    <property type="protein sequence ID" value="CZR66156.1"/>
    <property type="molecule type" value="Genomic_DNA"/>
</dbReference>
<gene>
    <name evidence="3" type="ORF">PAC_16057</name>
</gene>
<keyword evidence="2" id="KW-1133">Transmembrane helix</keyword>
<dbReference type="AlphaFoldDB" id="A0A1L7XMH8"/>
<organism evidence="3 4">
    <name type="scientific">Phialocephala subalpina</name>
    <dbReference type="NCBI Taxonomy" id="576137"/>
    <lineage>
        <taxon>Eukaryota</taxon>
        <taxon>Fungi</taxon>
        <taxon>Dikarya</taxon>
        <taxon>Ascomycota</taxon>
        <taxon>Pezizomycotina</taxon>
        <taxon>Leotiomycetes</taxon>
        <taxon>Helotiales</taxon>
        <taxon>Mollisiaceae</taxon>
        <taxon>Phialocephala</taxon>
        <taxon>Phialocephala fortinii species complex</taxon>
    </lineage>
</organism>
<evidence type="ECO:0000313" key="4">
    <source>
        <dbReference type="Proteomes" id="UP000184330"/>
    </source>
</evidence>
<proteinExistence type="predicted"/>
<feature type="compositionally biased region" description="Basic residues" evidence="1">
    <location>
        <begin position="277"/>
        <end position="290"/>
    </location>
</feature>
<dbReference type="Proteomes" id="UP000184330">
    <property type="component" value="Unassembled WGS sequence"/>
</dbReference>
<feature type="transmembrane region" description="Helical" evidence="2">
    <location>
        <begin position="181"/>
        <end position="201"/>
    </location>
</feature>
<evidence type="ECO:0000256" key="1">
    <source>
        <dbReference type="SAM" id="MobiDB-lite"/>
    </source>
</evidence>
<dbReference type="OrthoDB" id="5392263at2759"/>
<keyword evidence="2" id="KW-0812">Transmembrane</keyword>
<evidence type="ECO:0000256" key="2">
    <source>
        <dbReference type="SAM" id="Phobius"/>
    </source>
</evidence>
<feature type="transmembrane region" description="Helical" evidence="2">
    <location>
        <begin position="154"/>
        <end position="175"/>
    </location>
</feature>
<protein>
    <submittedName>
        <fullName evidence="3">Uncharacterized protein</fullName>
    </submittedName>
</protein>
<reference evidence="3 4" key="1">
    <citation type="submission" date="2016-03" db="EMBL/GenBank/DDBJ databases">
        <authorList>
            <person name="Ploux O."/>
        </authorList>
    </citation>
    <scope>NUCLEOTIDE SEQUENCE [LARGE SCALE GENOMIC DNA]</scope>
    <source>
        <strain evidence="3 4">UAMH 11012</strain>
    </source>
</reference>
<feature type="region of interest" description="Disordered" evidence="1">
    <location>
        <begin position="277"/>
        <end position="302"/>
    </location>
</feature>
<keyword evidence="2" id="KW-0472">Membrane</keyword>
<sequence>MAPSSTGHGQLVFSSAPACNTSPTRLKTKIESAPPWTTNIKPCHGVFKGHSWPHSYFGFFIQQTSTYNENTCCNLALNESQFIGLIPENKICGQEYSKSLPAAEPLYVSYAFCSSRCNGIGLSDTGDPSQWASSIVQFILPSIIFSTRRPLTRWYWVNDAVQLIISLFCFIIMVIPVTIDTILWIIATIVGAGNMVVGGIYEAHLDYRVVKYINDMEETMDEEELSLILFADAQSVHLGVDVISLSEELITIVGQWPIVSQSLLSGLVAHMQQGRRQISKSKKSNSRTRKCSPPDLTPQLER</sequence>
<name>A0A1L7XMH8_9HELO</name>
<accession>A0A1L7XMH8</accession>
<keyword evidence="4" id="KW-1185">Reference proteome</keyword>